<dbReference type="AlphaFoldDB" id="A0A8J4XNL9"/>
<dbReference type="Proteomes" id="UP000770661">
    <property type="component" value="Unassembled WGS sequence"/>
</dbReference>
<name>A0A8J4XNL9_CHIOP</name>
<gene>
    <name evidence="1" type="ORF">GWK47_022431</name>
</gene>
<accession>A0A8J4XNL9</accession>
<keyword evidence="2" id="KW-1185">Reference proteome</keyword>
<sequence>MFKVGISATDEGDPGVPPECEKHIILLSVVGRAGFRPVEAPGQPLCGGPGPFITKFYTVWGAERSKTEQLGACMEPTSLIGASSHPKVLQQDGQDEATCSKNMHRTLCKTIGTRQPIWMNDKVCPFTSTPDQSQDSIWCKADCIRTVMVQVIFWVSSFLPFPYFPTSSSGGFRVFHSAPYGCLMMRTFPVFLEGPRGSVVESIFWC</sequence>
<evidence type="ECO:0000313" key="1">
    <source>
        <dbReference type="EMBL" id="KAG0710608.1"/>
    </source>
</evidence>
<comment type="caution">
    <text evidence="1">The sequence shown here is derived from an EMBL/GenBank/DDBJ whole genome shotgun (WGS) entry which is preliminary data.</text>
</comment>
<proteinExistence type="predicted"/>
<dbReference type="EMBL" id="JACEEZ010024023">
    <property type="protein sequence ID" value="KAG0710608.1"/>
    <property type="molecule type" value="Genomic_DNA"/>
</dbReference>
<reference evidence="1" key="1">
    <citation type="submission" date="2020-07" db="EMBL/GenBank/DDBJ databases">
        <title>The High-quality genome of the commercially important snow crab, Chionoecetes opilio.</title>
        <authorList>
            <person name="Jeong J.-H."/>
            <person name="Ryu S."/>
        </authorList>
    </citation>
    <scope>NUCLEOTIDE SEQUENCE</scope>
    <source>
        <strain evidence="1">MADBK_172401_WGS</strain>
        <tissue evidence="1">Digestive gland</tissue>
    </source>
</reference>
<evidence type="ECO:0000313" key="2">
    <source>
        <dbReference type="Proteomes" id="UP000770661"/>
    </source>
</evidence>
<protein>
    <submittedName>
        <fullName evidence="1">Uncharacterized protein</fullName>
    </submittedName>
</protein>
<organism evidence="1 2">
    <name type="scientific">Chionoecetes opilio</name>
    <name type="common">Atlantic snow crab</name>
    <name type="synonym">Cancer opilio</name>
    <dbReference type="NCBI Taxonomy" id="41210"/>
    <lineage>
        <taxon>Eukaryota</taxon>
        <taxon>Metazoa</taxon>
        <taxon>Ecdysozoa</taxon>
        <taxon>Arthropoda</taxon>
        <taxon>Crustacea</taxon>
        <taxon>Multicrustacea</taxon>
        <taxon>Malacostraca</taxon>
        <taxon>Eumalacostraca</taxon>
        <taxon>Eucarida</taxon>
        <taxon>Decapoda</taxon>
        <taxon>Pleocyemata</taxon>
        <taxon>Brachyura</taxon>
        <taxon>Eubrachyura</taxon>
        <taxon>Majoidea</taxon>
        <taxon>Majidae</taxon>
        <taxon>Chionoecetes</taxon>
    </lineage>
</organism>